<keyword evidence="2" id="KW-0732">Signal</keyword>
<evidence type="ECO:0000313" key="6">
    <source>
        <dbReference type="Proteomes" id="UP000663829"/>
    </source>
</evidence>
<feature type="disulfide bond" evidence="1">
    <location>
        <begin position="50"/>
        <end position="59"/>
    </location>
</feature>
<dbReference type="AlphaFoldDB" id="A0A813ST85"/>
<accession>A0A813ST85</accession>
<evidence type="ECO:0000256" key="1">
    <source>
        <dbReference type="PROSITE-ProRule" id="PRU00076"/>
    </source>
</evidence>
<dbReference type="InterPro" id="IPR000742">
    <property type="entry name" value="EGF"/>
</dbReference>
<keyword evidence="1" id="KW-0245">EGF-like domain</keyword>
<name>A0A813ST85_9BILA</name>
<evidence type="ECO:0000259" key="3">
    <source>
        <dbReference type="PROSITE" id="PS50026"/>
    </source>
</evidence>
<sequence>MYLKFWFTTMLLRSLSAYYVPDDIDSLTNTKSTCDCENGGTCILGAFCACPVAYTGRYCDTPVYTSCAIFKEYDIIETDCVLCICINSLLVCDVLPFGLCRHKRDNNQHLYRTKLIEIALNSIQQRFSQIRSFISAEKKNLAV</sequence>
<comment type="caution">
    <text evidence="4">The sequence shown here is derived from an EMBL/GenBank/DDBJ whole genome shotgun (WGS) entry which is preliminary data.</text>
</comment>
<reference evidence="4" key="1">
    <citation type="submission" date="2021-02" db="EMBL/GenBank/DDBJ databases">
        <authorList>
            <person name="Nowell W R."/>
        </authorList>
    </citation>
    <scope>NUCLEOTIDE SEQUENCE</scope>
</reference>
<feature type="signal peptide" evidence="2">
    <location>
        <begin position="1"/>
        <end position="17"/>
    </location>
</feature>
<dbReference type="EMBL" id="CAJOBC010000420">
    <property type="protein sequence ID" value="CAF3583786.1"/>
    <property type="molecule type" value="Genomic_DNA"/>
</dbReference>
<dbReference type="Gene3D" id="2.10.25.10">
    <property type="entry name" value="Laminin"/>
    <property type="match status" value="1"/>
</dbReference>
<comment type="caution">
    <text evidence="1">Lacks conserved residue(s) required for the propagation of feature annotation.</text>
</comment>
<proteinExistence type="predicted"/>
<organism evidence="4 6">
    <name type="scientific">Didymodactylos carnosus</name>
    <dbReference type="NCBI Taxonomy" id="1234261"/>
    <lineage>
        <taxon>Eukaryota</taxon>
        <taxon>Metazoa</taxon>
        <taxon>Spiralia</taxon>
        <taxon>Gnathifera</taxon>
        <taxon>Rotifera</taxon>
        <taxon>Eurotatoria</taxon>
        <taxon>Bdelloidea</taxon>
        <taxon>Philodinida</taxon>
        <taxon>Philodinidae</taxon>
        <taxon>Didymodactylos</taxon>
    </lineage>
</organism>
<evidence type="ECO:0000313" key="5">
    <source>
        <dbReference type="EMBL" id="CAF3583786.1"/>
    </source>
</evidence>
<keyword evidence="1" id="KW-1015">Disulfide bond</keyword>
<keyword evidence="6" id="KW-1185">Reference proteome</keyword>
<dbReference type="OrthoDB" id="9893603at2759"/>
<gene>
    <name evidence="4" type="ORF">GPM918_LOCUS3406</name>
    <name evidence="5" type="ORF">SRO942_LOCUS3406</name>
</gene>
<evidence type="ECO:0000313" key="4">
    <source>
        <dbReference type="EMBL" id="CAF0798911.1"/>
    </source>
</evidence>
<dbReference type="PROSITE" id="PS50026">
    <property type="entry name" value="EGF_3"/>
    <property type="match status" value="1"/>
</dbReference>
<evidence type="ECO:0000256" key="2">
    <source>
        <dbReference type="SAM" id="SignalP"/>
    </source>
</evidence>
<dbReference type="Proteomes" id="UP000663829">
    <property type="component" value="Unassembled WGS sequence"/>
</dbReference>
<dbReference type="EMBL" id="CAJNOQ010000420">
    <property type="protein sequence ID" value="CAF0798911.1"/>
    <property type="molecule type" value="Genomic_DNA"/>
</dbReference>
<dbReference type="SUPFAM" id="SSF57196">
    <property type="entry name" value="EGF/Laminin"/>
    <property type="match status" value="1"/>
</dbReference>
<feature type="chain" id="PRO_5035597827" description="EGF-like domain-containing protein" evidence="2">
    <location>
        <begin position="18"/>
        <end position="143"/>
    </location>
</feature>
<protein>
    <recommendedName>
        <fullName evidence="3">EGF-like domain-containing protein</fullName>
    </recommendedName>
</protein>
<dbReference type="Proteomes" id="UP000681722">
    <property type="component" value="Unassembled WGS sequence"/>
</dbReference>
<dbReference type="PROSITE" id="PS00022">
    <property type="entry name" value="EGF_1"/>
    <property type="match status" value="1"/>
</dbReference>
<feature type="domain" description="EGF-like" evidence="3">
    <location>
        <begin position="30"/>
        <end position="60"/>
    </location>
</feature>